<keyword evidence="2" id="KW-0812">Transmembrane</keyword>
<evidence type="ECO:0000256" key="2">
    <source>
        <dbReference type="SAM" id="Phobius"/>
    </source>
</evidence>
<feature type="compositionally biased region" description="Basic and acidic residues" evidence="1">
    <location>
        <begin position="210"/>
        <end position="221"/>
    </location>
</feature>
<keyword evidence="2" id="KW-1133">Transmembrane helix</keyword>
<gene>
    <name evidence="4" type="ORF">GCM10009745_44750</name>
</gene>
<reference evidence="5" key="1">
    <citation type="journal article" date="2019" name="Int. J. Syst. Evol. Microbiol.">
        <title>The Global Catalogue of Microorganisms (GCM) 10K type strain sequencing project: providing services to taxonomists for standard genome sequencing and annotation.</title>
        <authorList>
            <consortium name="The Broad Institute Genomics Platform"/>
            <consortium name="The Broad Institute Genome Sequencing Center for Infectious Disease"/>
            <person name="Wu L."/>
            <person name="Ma J."/>
        </authorList>
    </citation>
    <scope>NUCLEOTIDE SEQUENCE [LARGE SCALE GENOMIC DNA]</scope>
    <source>
        <strain evidence="5">JCM 14307</strain>
    </source>
</reference>
<evidence type="ECO:0000259" key="3">
    <source>
        <dbReference type="Pfam" id="PF11181"/>
    </source>
</evidence>
<dbReference type="InterPro" id="IPR025889">
    <property type="entry name" value="GSP17M-like_dom"/>
</dbReference>
<feature type="compositionally biased region" description="Basic residues" evidence="1">
    <location>
        <begin position="309"/>
        <end position="323"/>
    </location>
</feature>
<evidence type="ECO:0000313" key="4">
    <source>
        <dbReference type="EMBL" id="GAA1694236.1"/>
    </source>
</evidence>
<dbReference type="EMBL" id="BAAANF010000016">
    <property type="protein sequence ID" value="GAA1694236.1"/>
    <property type="molecule type" value="Genomic_DNA"/>
</dbReference>
<organism evidence="4 5">
    <name type="scientific">Kribbella yunnanensis</name>
    <dbReference type="NCBI Taxonomy" id="190194"/>
    <lineage>
        <taxon>Bacteria</taxon>
        <taxon>Bacillati</taxon>
        <taxon>Actinomycetota</taxon>
        <taxon>Actinomycetes</taxon>
        <taxon>Propionibacteriales</taxon>
        <taxon>Kribbellaceae</taxon>
        <taxon>Kribbella</taxon>
    </lineage>
</organism>
<name>A0ABP4TVA0_9ACTN</name>
<protein>
    <recommendedName>
        <fullName evidence="3">General stress protein 17M-like domain-containing protein</fullName>
    </recommendedName>
</protein>
<evidence type="ECO:0000313" key="5">
    <source>
        <dbReference type="Proteomes" id="UP001500280"/>
    </source>
</evidence>
<feature type="transmembrane region" description="Helical" evidence="2">
    <location>
        <begin position="90"/>
        <end position="111"/>
    </location>
</feature>
<feature type="domain" description="General stress protein 17M-like" evidence="3">
    <location>
        <begin position="13"/>
        <end position="79"/>
    </location>
</feature>
<proteinExistence type="predicted"/>
<dbReference type="Pfam" id="PF11181">
    <property type="entry name" value="YflT"/>
    <property type="match status" value="1"/>
</dbReference>
<dbReference type="RefSeq" id="WP_344155157.1">
    <property type="nucleotide sequence ID" value="NZ_BAAANF010000016.1"/>
</dbReference>
<comment type="caution">
    <text evidence="4">The sequence shown here is derived from an EMBL/GenBank/DDBJ whole genome shotgun (WGS) entry which is preliminary data.</text>
</comment>
<feature type="compositionally biased region" description="Basic and acidic residues" evidence="1">
    <location>
        <begin position="279"/>
        <end position="299"/>
    </location>
</feature>
<feature type="region of interest" description="Disordered" evidence="1">
    <location>
        <begin position="186"/>
        <end position="323"/>
    </location>
</feature>
<accession>A0ABP4TVA0</accession>
<keyword evidence="5" id="KW-1185">Reference proteome</keyword>
<feature type="compositionally biased region" description="Low complexity" evidence="1">
    <location>
        <begin position="232"/>
        <end position="241"/>
    </location>
</feature>
<dbReference type="Proteomes" id="UP001500280">
    <property type="component" value="Unassembled WGS sequence"/>
</dbReference>
<feature type="transmembrane region" description="Helical" evidence="2">
    <location>
        <begin position="62"/>
        <end position="84"/>
    </location>
</feature>
<keyword evidence="2" id="KW-0472">Membrane</keyword>
<sequence>MVPDQASVVPSSVVASVSTFADAQQTVDYLRSYGMDSRSLEVVGAELRLSRRQAAVPVVRRTLLSAGAGALLGVLSGVFVTLVAETTLTAFSVLLWGFVYGVLVGAMWGLFQGLVRNRPDAPPIEVITPTYYEVRCAQDDVSVALTLLATDPEPEPAPEPQPFAEPDRVIAAEPFTKLNPFVEPARLSEPNPFLQPEHFAEPNPFVEPARSNDPEPQHEPEPQPVAKSRYLVEPPTRVTAPEPEPEPVAQSKPAVEEPKPDAPKPPVDESQSDEAEPVVDEREPEPAVDEKPVVDDKPQVRRQPAQTSRKARAKKKTARTNAA</sequence>
<evidence type="ECO:0000256" key="1">
    <source>
        <dbReference type="SAM" id="MobiDB-lite"/>
    </source>
</evidence>